<dbReference type="AlphaFoldDB" id="M3GZH4"/>
<dbReference type="Proteomes" id="UP000011782">
    <property type="component" value="Unassembled WGS sequence"/>
</dbReference>
<evidence type="ECO:0000313" key="1">
    <source>
        <dbReference type="EMBL" id="EMG30850.1"/>
    </source>
</evidence>
<evidence type="ECO:0008006" key="3">
    <source>
        <dbReference type="Google" id="ProtNLM"/>
    </source>
</evidence>
<sequence length="62" mass="7070">MRDETKLRVTAEVALNEVISELSVNDLSKIMSDFAEEDIVYAISMLPRAKKEEIISELKDNQ</sequence>
<dbReference type="STRING" id="1073353.H740_04415"/>
<accession>M3GZH4</accession>
<gene>
    <name evidence="1" type="ORF">H740_04415</name>
</gene>
<comment type="caution">
    <text evidence="1">The sequence shown here is derived from an EMBL/GenBank/DDBJ whole genome shotgun (WGS) entry which is preliminary data.</text>
</comment>
<dbReference type="EMBL" id="AOTD01000113">
    <property type="protein sequence ID" value="EMG30850.1"/>
    <property type="molecule type" value="Genomic_DNA"/>
</dbReference>
<evidence type="ECO:0000313" key="2">
    <source>
        <dbReference type="Proteomes" id="UP000011782"/>
    </source>
</evidence>
<name>M3GZH4_9BACT</name>
<proteinExistence type="predicted"/>
<reference evidence="1 2" key="1">
    <citation type="submission" date="2013-02" db="EMBL/GenBank/DDBJ databases">
        <title>Co-occurrence of anaerobic bacteria in colorectal carcinomas.</title>
        <authorList>
            <person name="Holt R.A."/>
            <person name="Warren R.L."/>
            <person name="Allen-Vercoe E."/>
            <person name="Pleasance S."/>
            <person name="Freeman D.J."/>
            <person name="Watson P."/>
            <person name="Moore R."/>
            <person name="Cochrane K."/>
        </authorList>
    </citation>
    <scope>NUCLEOTIDE SEQUENCE [LARGE SCALE GENOMIC DNA]</scope>
    <source>
        <strain evidence="1 2">CC57C</strain>
    </source>
</reference>
<organism evidence="1 2">
    <name type="scientific">Campylobacter showae CC57C</name>
    <dbReference type="NCBI Taxonomy" id="1073353"/>
    <lineage>
        <taxon>Bacteria</taxon>
        <taxon>Pseudomonadati</taxon>
        <taxon>Campylobacterota</taxon>
        <taxon>Epsilonproteobacteria</taxon>
        <taxon>Campylobacterales</taxon>
        <taxon>Campylobacteraceae</taxon>
        <taxon>Campylobacter</taxon>
    </lineage>
</organism>
<protein>
    <recommendedName>
        <fullName evidence="3">Magnesium transporter MgtE intracellular domain-containing protein</fullName>
    </recommendedName>
</protein>
<dbReference type="PATRIC" id="fig|1073353.3.peg.951"/>
<dbReference type="RefSeq" id="WP_002951695.1">
    <property type="nucleotide sequence ID" value="NZ_AOTD01000113.1"/>
</dbReference>